<dbReference type="Pfam" id="PF13648">
    <property type="entry name" value="Lipocalin_4"/>
    <property type="match status" value="1"/>
</dbReference>
<gene>
    <name evidence="3" type="ORF">SAMN04488108_0961</name>
</gene>
<feature type="chain" id="PRO_5013156141" evidence="1">
    <location>
        <begin position="29"/>
        <end position="143"/>
    </location>
</feature>
<evidence type="ECO:0000256" key="1">
    <source>
        <dbReference type="SAM" id="SignalP"/>
    </source>
</evidence>
<evidence type="ECO:0000313" key="4">
    <source>
        <dbReference type="Proteomes" id="UP000184609"/>
    </source>
</evidence>
<name>A0A1M7Z7D6_9BACT</name>
<dbReference type="Proteomes" id="UP000184609">
    <property type="component" value="Unassembled WGS sequence"/>
</dbReference>
<protein>
    <submittedName>
        <fullName evidence="3">Lipocalin-like domain-containing protein</fullName>
    </submittedName>
</protein>
<keyword evidence="1" id="KW-0732">Signal</keyword>
<keyword evidence="4" id="KW-1185">Reference proteome</keyword>
<dbReference type="EMBL" id="FRXN01000001">
    <property type="protein sequence ID" value="SHO60690.1"/>
    <property type="molecule type" value="Genomic_DNA"/>
</dbReference>
<dbReference type="InterPro" id="IPR024311">
    <property type="entry name" value="Lipocalin-like"/>
</dbReference>
<evidence type="ECO:0000259" key="2">
    <source>
        <dbReference type="Pfam" id="PF13648"/>
    </source>
</evidence>
<dbReference type="OrthoDB" id="820403at2"/>
<feature type="signal peptide" evidence="1">
    <location>
        <begin position="1"/>
        <end position="28"/>
    </location>
</feature>
<dbReference type="RefSeq" id="WP_073570580.1">
    <property type="nucleotide sequence ID" value="NZ_FRXN01000001.1"/>
</dbReference>
<evidence type="ECO:0000313" key="3">
    <source>
        <dbReference type="EMBL" id="SHO60690.1"/>
    </source>
</evidence>
<dbReference type="AlphaFoldDB" id="A0A1M7Z7D6"/>
<feature type="domain" description="Lipocalin-like" evidence="2">
    <location>
        <begin position="31"/>
        <end position="118"/>
    </location>
</feature>
<proteinExistence type="predicted"/>
<sequence>MKMTQIKRTSMCLFLALGILFISSFAFKAEIVGEWKGTEFKFDQTKGEKMPALEEGGKVMHLNSILKINTNNTYQILNSDGSINGKGIWKEKGQQLVATDEKGNVVNYEIEKLSENTLITSHLVEMQTPKGIVAGKITLTYSR</sequence>
<dbReference type="STRING" id="1073327.SAMN04488108_0961"/>
<reference evidence="4" key="1">
    <citation type="submission" date="2016-12" db="EMBL/GenBank/DDBJ databases">
        <authorList>
            <person name="Varghese N."/>
            <person name="Submissions S."/>
        </authorList>
    </citation>
    <scope>NUCLEOTIDE SEQUENCE [LARGE SCALE GENOMIC DNA]</scope>
    <source>
        <strain evidence="4">DSM 25035</strain>
    </source>
</reference>
<organism evidence="3 4">
    <name type="scientific">Algoriphagus zhangzhouensis</name>
    <dbReference type="NCBI Taxonomy" id="1073327"/>
    <lineage>
        <taxon>Bacteria</taxon>
        <taxon>Pseudomonadati</taxon>
        <taxon>Bacteroidota</taxon>
        <taxon>Cytophagia</taxon>
        <taxon>Cytophagales</taxon>
        <taxon>Cyclobacteriaceae</taxon>
        <taxon>Algoriphagus</taxon>
    </lineage>
</organism>
<accession>A0A1M7Z7D6</accession>